<accession>A0ACB9PMS8</accession>
<reference evidence="1 2" key="1">
    <citation type="journal article" date="2022" name="DNA Res.">
        <title>Chromosomal-level genome assembly of the orchid tree Bauhinia variegata (Leguminosae; Cercidoideae) supports the allotetraploid origin hypothesis of Bauhinia.</title>
        <authorList>
            <person name="Zhong Y."/>
            <person name="Chen Y."/>
            <person name="Zheng D."/>
            <person name="Pang J."/>
            <person name="Liu Y."/>
            <person name="Luo S."/>
            <person name="Meng S."/>
            <person name="Qian L."/>
            <person name="Wei D."/>
            <person name="Dai S."/>
            <person name="Zhou R."/>
        </authorList>
    </citation>
    <scope>NUCLEOTIDE SEQUENCE [LARGE SCALE GENOMIC DNA]</scope>
    <source>
        <strain evidence="1">BV-YZ2020</strain>
    </source>
</reference>
<gene>
    <name evidence="1" type="ORF">L6164_010603</name>
</gene>
<protein>
    <submittedName>
        <fullName evidence="1">Uncharacterized protein</fullName>
    </submittedName>
</protein>
<dbReference type="Proteomes" id="UP000828941">
    <property type="component" value="Chromosome 4"/>
</dbReference>
<comment type="caution">
    <text evidence="1">The sequence shown here is derived from an EMBL/GenBank/DDBJ whole genome shotgun (WGS) entry which is preliminary data.</text>
</comment>
<keyword evidence="2" id="KW-1185">Reference proteome</keyword>
<evidence type="ECO:0000313" key="2">
    <source>
        <dbReference type="Proteomes" id="UP000828941"/>
    </source>
</evidence>
<proteinExistence type="predicted"/>
<name>A0ACB9PMS8_BAUVA</name>
<organism evidence="1 2">
    <name type="scientific">Bauhinia variegata</name>
    <name type="common">Purple orchid tree</name>
    <name type="synonym">Phanera variegata</name>
    <dbReference type="NCBI Taxonomy" id="167791"/>
    <lineage>
        <taxon>Eukaryota</taxon>
        <taxon>Viridiplantae</taxon>
        <taxon>Streptophyta</taxon>
        <taxon>Embryophyta</taxon>
        <taxon>Tracheophyta</taxon>
        <taxon>Spermatophyta</taxon>
        <taxon>Magnoliopsida</taxon>
        <taxon>eudicotyledons</taxon>
        <taxon>Gunneridae</taxon>
        <taxon>Pentapetalae</taxon>
        <taxon>rosids</taxon>
        <taxon>fabids</taxon>
        <taxon>Fabales</taxon>
        <taxon>Fabaceae</taxon>
        <taxon>Cercidoideae</taxon>
        <taxon>Cercideae</taxon>
        <taxon>Bauhiniinae</taxon>
        <taxon>Bauhinia</taxon>
    </lineage>
</organism>
<evidence type="ECO:0000313" key="1">
    <source>
        <dbReference type="EMBL" id="KAI4350080.1"/>
    </source>
</evidence>
<sequence length="73" mass="7956">MMGISSGLGLLLLGRFGDEYAENLLRSSIVNAPRIGLSSRLAGELLAPLDGVVSPTVVLHYRLFLFRLQKPVF</sequence>
<dbReference type="EMBL" id="CM039429">
    <property type="protein sequence ID" value="KAI4350080.1"/>
    <property type="molecule type" value="Genomic_DNA"/>
</dbReference>